<comment type="caution">
    <text evidence="2">The sequence shown here is derived from an EMBL/GenBank/DDBJ whole genome shotgun (WGS) entry which is preliminary data.</text>
</comment>
<evidence type="ECO:0000259" key="1">
    <source>
        <dbReference type="Pfam" id="PF18718"/>
    </source>
</evidence>
<dbReference type="Proteomes" id="UP001163046">
    <property type="component" value="Unassembled WGS sequence"/>
</dbReference>
<organism evidence="2 3">
    <name type="scientific">Desmophyllum pertusum</name>
    <dbReference type="NCBI Taxonomy" id="174260"/>
    <lineage>
        <taxon>Eukaryota</taxon>
        <taxon>Metazoa</taxon>
        <taxon>Cnidaria</taxon>
        <taxon>Anthozoa</taxon>
        <taxon>Hexacorallia</taxon>
        <taxon>Scleractinia</taxon>
        <taxon>Caryophylliina</taxon>
        <taxon>Caryophylliidae</taxon>
        <taxon>Desmophyllum</taxon>
    </lineage>
</organism>
<dbReference type="Pfam" id="PF18718">
    <property type="entry name" value="CxC5"/>
    <property type="match status" value="1"/>
</dbReference>
<proteinExistence type="predicted"/>
<protein>
    <recommendedName>
        <fullName evidence="1">CxC5 like cysteine cluster associated with KDZ domain-containing protein</fullName>
    </recommendedName>
</protein>
<dbReference type="EMBL" id="MU827302">
    <property type="protein sequence ID" value="KAJ7365735.1"/>
    <property type="molecule type" value="Genomic_DNA"/>
</dbReference>
<evidence type="ECO:0000313" key="2">
    <source>
        <dbReference type="EMBL" id="KAJ7365735.1"/>
    </source>
</evidence>
<dbReference type="InterPro" id="IPR041539">
    <property type="entry name" value="CxC5"/>
</dbReference>
<sequence length="216" mass="24278">MASSFEQMFLSSISEKKRKRSDILEALEIMRNVSLSEISEMCSVLSKSDIIWLLQGKASNALQLAEIVRAIPLGMPKVTKKTLLNFYVQQYAKVDEIDEEHFANLLLFCTDGQPAACCDSQKVEILAPPISNCPKCQAVLTAQNKTCTVTVFCLQTVKTALKLSSRCQHCKLNFGYSTFGNVEEGFNFYDEERPYIETSDEVYLERSLCLLQVSLS</sequence>
<name>A0A9W9YSZ5_9CNID</name>
<dbReference type="OrthoDB" id="10011386at2759"/>
<accession>A0A9W9YSZ5</accession>
<reference evidence="2" key="1">
    <citation type="submission" date="2023-01" db="EMBL/GenBank/DDBJ databases">
        <title>Genome assembly of the deep-sea coral Lophelia pertusa.</title>
        <authorList>
            <person name="Herrera S."/>
            <person name="Cordes E."/>
        </authorList>
    </citation>
    <scope>NUCLEOTIDE SEQUENCE</scope>
    <source>
        <strain evidence="2">USNM1676648</strain>
        <tissue evidence="2">Polyp</tissue>
    </source>
</reference>
<feature type="domain" description="CxC5 like cysteine cluster associated with KDZ" evidence="1">
    <location>
        <begin position="124"/>
        <end position="212"/>
    </location>
</feature>
<keyword evidence="3" id="KW-1185">Reference proteome</keyword>
<dbReference type="AlphaFoldDB" id="A0A9W9YSZ5"/>
<evidence type="ECO:0000313" key="3">
    <source>
        <dbReference type="Proteomes" id="UP001163046"/>
    </source>
</evidence>
<gene>
    <name evidence="2" type="ORF">OS493_002451</name>
</gene>